<evidence type="ECO:0000313" key="7">
    <source>
        <dbReference type="Proteomes" id="UP000191040"/>
    </source>
</evidence>
<dbReference type="PANTHER" id="PTHR30055:SF234">
    <property type="entry name" value="HTH-TYPE TRANSCRIPTIONAL REGULATOR BETI"/>
    <property type="match status" value="1"/>
</dbReference>
<dbReference type="EMBL" id="LT796768">
    <property type="protein sequence ID" value="SKB09771.1"/>
    <property type="molecule type" value="Genomic_DNA"/>
</dbReference>
<gene>
    <name evidence="6" type="ORF">SAMN06295964_2886</name>
</gene>
<dbReference type="PROSITE" id="PS50977">
    <property type="entry name" value="HTH_TETR_2"/>
    <property type="match status" value="1"/>
</dbReference>
<dbReference type="InterPro" id="IPR009057">
    <property type="entry name" value="Homeodomain-like_sf"/>
</dbReference>
<evidence type="ECO:0000256" key="1">
    <source>
        <dbReference type="ARBA" id="ARBA00023015"/>
    </source>
</evidence>
<feature type="domain" description="HTH tetR-type" evidence="5">
    <location>
        <begin position="10"/>
        <end position="68"/>
    </location>
</feature>
<dbReference type="InterPro" id="IPR001647">
    <property type="entry name" value="HTH_TetR"/>
</dbReference>
<dbReference type="Gene3D" id="1.10.357.10">
    <property type="entry name" value="Tetracycline Repressor, domain 2"/>
    <property type="match status" value="1"/>
</dbReference>
<dbReference type="SUPFAM" id="SSF48498">
    <property type="entry name" value="Tetracyclin repressor-like, C-terminal domain"/>
    <property type="match status" value="1"/>
</dbReference>
<dbReference type="GO" id="GO:0000976">
    <property type="term" value="F:transcription cis-regulatory region binding"/>
    <property type="evidence" value="ECO:0007669"/>
    <property type="project" value="TreeGrafter"/>
</dbReference>
<name>A0A1T4Z832_9ACTN</name>
<dbReference type="InterPro" id="IPR041479">
    <property type="entry name" value="TetR_CgmR_C"/>
</dbReference>
<evidence type="ECO:0000256" key="2">
    <source>
        <dbReference type="ARBA" id="ARBA00023125"/>
    </source>
</evidence>
<keyword evidence="3" id="KW-0804">Transcription</keyword>
<dbReference type="AlphaFoldDB" id="A0A1T4Z832"/>
<feature type="DNA-binding region" description="H-T-H motif" evidence="4">
    <location>
        <begin position="31"/>
        <end position="50"/>
    </location>
</feature>
<organism evidence="6 7">
    <name type="scientific">Aeromicrobium choanae</name>
    <dbReference type="NCBI Taxonomy" id="1736691"/>
    <lineage>
        <taxon>Bacteria</taxon>
        <taxon>Bacillati</taxon>
        <taxon>Actinomycetota</taxon>
        <taxon>Actinomycetes</taxon>
        <taxon>Propionibacteriales</taxon>
        <taxon>Nocardioidaceae</taxon>
        <taxon>Aeromicrobium</taxon>
    </lineage>
</organism>
<evidence type="ECO:0000256" key="4">
    <source>
        <dbReference type="PROSITE-ProRule" id="PRU00335"/>
    </source>
</evidence>
<accession>A0A1T4Z832</accession>
<dbReference type="InterPro" id="IPR050109">
    <property type="entry name" value="HTH-type_TetR-like_transc_reg"/>
</dbReference>
<evidence type="ECO:0000259" key="5">
    <source>
        <dbReference type="PROSITE" id="PS50977"/>
    </source>
</evidence>
<dbReference type="SUPFAM" id="SSF46689">
    <property type="entry name" value="Homeodomain-like"/>
    <property type="match status" value="1"/>
</dbReference>
<sequence length="185" mass="20205">MSPPAAAHRPSLRDDILESTLELARTGAAISLESAARATGITKPGLMYHFPTKEALMTAVVDHLMDGYERDLQDRLGADPTAPSATERLIAYLDWVCEGRFDSGDLVMFADPRLRDTLTSRWNERISPWVAVPDSLPATRRARLHGVRLIADGMWFNAAGNGLPLSDSDRAAVRALAHQLIEGTS</sequence>
<proteinExistence type="predicted"/>
<dbReference type="Pfam" id="PF17937">
    <property type="entry name" value="TetR_C_28"/>
    <property type="match status" value="1"/>
</dbReference>
<dbReference type="RefSeq" id="WP_153303045.1">
    <property type="nucleotide sequence ID" value="NZ_LT796768.1"/>
</dbReference>
<dbReference type="InterPro" id="IPR036271">
    <property type="entry name" value="Tet_transcr_reg_TetR-rel_C_sf"/>
</dbReference>
<dbReference type="Proteomes" id="UP000191040">
    <property type="component" value="Chromosome I"/>
</dbReference>
<evidence type="ECO:0000313" key="6">
    <source>
        <dbReference type="EMBL" id="SKB09771.1"/>
    </source>
</evidence>
<dbReference type="OrthoDB" id="9816296at2"/>
<protein>
    <submittedName>
        <fullName evidence="6">Transcriptional regulator, TetR family</fullName>
    </submittedName>
</protein>
<evidence type="ECO:0000256" key="3">
    <source>
        <dbReference type="ARBA" id="ARBA00023163"/>
    </source>
</evidence>
<dbReference type="PANTHER" id="PTHR30055">
    <property type="entry name" value="HTH-TYPE TRANSCRIPTIONAL REGULATOR RUTR"/>
    <property type="match status" value="1"/>
</dbReference>
<keyword evidence="2 4" id="KW-0238">DNA-binding</keyword>
<dbReference type="STRING" id="1736691.SAMN06295964_2886"/>
<reference evidence="7" key="1">
    <citation type="submission" date="2017-02" db="EMBL/GenBank/DDBJ databases">
        <authorList>
            <person name="Varghese N."/>
            <person name="Submissions S."/>
        </authorList>
    </citation>
    <scope>NUCLEOTIDE SEQUENCE [LARGE SCALE GENOMIC DNA]</scope>
    <source>
        <strain evidence="7">9H-4</strain>
    </source>
</reference>
<keyword evidence="7" id="KW-1185">Reference proteome</keyword>
<keyword evidence="1" id="KW-0805">Transcription regulation</keyword>
<dbReference type="GO" id="GO:0003700">
    <property type="term" value="F:DNA-binding transcription factor activity"/>
    <property type="evidence" value="ECO:0007669"/>
    <property type="project" value="TreeGrafter"/>
</dbReference>